<protein>
    <submittedName>
        <fullName evidence="1">Uncharacterized protein</fullName>
    </submittedName>
</protein>
<proteinExistence type="predicted"/>
<name>A0AAV4MUE2_CAEEX</name>
<accession>A0AAV4MUE2</accession>
<gene>
    <name evidence="1" type="ORF">CEXT_287821</name>
</gene>
<evidence type="ECO:0000313" key="2">
    <source>
        <dbReference type="Proteomes" id="UP001054945"/>
    </source>
</evidence>
<dbReference type="Proteomes" id="UP001054945">
    <property type="component" value="Unassembled WGS sequence"/>
</dbReference>
<keyword evidence="2" id="KW-1185">Reference proteome</keyword>
<evidence type="ECO:0000313" key="1">
    <source>
        <dbReference type="EMBL" id="GIX75027.1"/>
    </source>
</evidence>
<comment type="caution">
    <text evidence="1">The sequence shown here is derived from an EMBL/GenBank/DDBJ whole genome shotgun (WGS) entry which is preliminary data.</text>
</comment>
<sequence length="99" mass="11881">MLLRGWIQNDRILHKYPPTNITIRCSQRDSSNRKENHLEIFPPPERNSFYCTETATFVLKNVAPRWENIFLENLSSQQLNFISMNIQHKETPKKHRMQL</sequence>
<organism evidence="1 2">
    <name type="scientific">Caerostris extrusa</name>
    <name type="common">Bark spider</name>
    <name type="synonym">Caerostris bankana</name>
    <dbReference type="NCBI Taxonomy" id="172846"/>
    <lineage>
        <taxon>Eukaryota</taxon>
        <taxon>Metazoa</taxon>
        <taxon>Ecdysozoa</taxon>
        <taxon>Arthropoda</taxon>
        <taxon>Chelicerata</taxon>
        <taxon>Arachnida</taxon>
        <taxon>Araneae</taxon>
        <taxon>Araneomorphae</taxon>
        <taxon>Entelegynae</taxon>
        <taxon>Araneoidea</taxon>
        <taxon>Araneidae</taxon>
        <taxon>Caerostris</taxon>
    </lineage>
</organism>
<reference evidence="1 2" key="1">
    <citation type="submission" date="2021-06" db="EMBL/GenBank/DDBJ databases">
        <title>Caerostris extrusa draft genome.</title>
        <authorList>
            <person name="Kono N."/>
            <person name="Arakawa K."/>
        </authorList>
    </citation>
    <scope>NUCLEOTIDE SEQUENCE [LARGE SCALE GENOMIC DNA]</scope>
</reference>
<dbReference type="AlphaFoldDB" id="A0AAV4MUE2"/>
<dbReference type="EMBL" id="BPLR01020125">
    <property type="protein sequence ID" value="GIX75027.1"/>
    <property type="molecule type" value="Genomic_DNA"/>
</dbReference>